<dbReference type="CDD" id="cd22160">
    <property type="entry name" value="F-box_AtFBL13-like"/>
    <property type="match status" value="1"/>
</dbReference>
<proteinExistence type="predicted"/>
<dbReference type="InterPro" id="IPR036047">
    <property type="entry name" value="F-box-like_dom_sf"/>
</dbReference>
<evidence type="ECO:0000313" key="6">
    <source>
        <dbReference type="Proteomes" id="UP001231189"/>
    </source>
</evidence>
<feature type="domain" description="FBD" evidence="3">
    <location>
        <begin position="379"/>
        <end position="421"/>
    </location>
</feature>
<dbReference type="SUPFAM" id="SSF52047">
    <property type="entry name" value="RNI-like"/>
    <property type="match status" value="1"/>
</dbReference>
<accession>A0AAD8RID8</accession>
<dbReference type="SUPFAM" id="SSF81383">
    <property type="entry name" value="F-box domain"/>
    <property type="match status" value="1"/>
</dbReference>
<evidence type="ECO:0008006" key="7">
    <source>
        <dbReference type="Google" id="ProtNLM"/>
    </source>
</evidence>
<dbReference type="Pfam" id="PF00646">
    <property type="entry name" value="F-box"/>
    <property type="match status" value="1"/>
</dbReference>
<dbReference type="AlphaFoldDB" id="A0AAD8RID8"/>
<dbReference type="InterPro" id="IPR055302">
    <property type="entry name" value="F-box_dom-containing"/>
</dbReference>
<dbReference type="InterPro" id="IPR032675">
    <property type="entry name" value="LRR_dom_sf"/>
</dbReference>
<dbReference type="Proteomes" id="UP001231189">
    <property type="component" value="Unassembled WGS sequence"/>
</dbReference>
<dbReference type="InterPro" id="IPR006566">
    <property type="entry name" value="FBD"/>
</dbReference>
<dbReference type="Gene3D" id="3.80.10.10">
    <property type="entry name" value="Ribonuclease Inhibitor"/>
    <property type="match status" value="1"/>
</dbReference>
<dbReference type="Pfam" id="PF24758">
    <property type="entry name" value="LRR_At5g56370"/>
    <property type="match status" value="1"/>
</dbReference>
<dbReference type="InterPro" id="IPR001810">
    <property type="entry name" value="F-box_dom"/>
</dbReference>
<dbReference type="PANTHER" id="PTHR32141:SF117">
    <property type="entry name" value="FBD DOMAIN-CONTAINING PROTEIN"/>
    <property type="match status" value="1"/>
</dbReference>
<evidence type="ECO:0000259" key="4">
    <source>
        <dbReference type="Pfam" id="PF24758"/>
    </source>
</evidence>
<evidence type="ECO:0000256" key="1">
    <source>
        <dbReference type="SAM" id="MobiDB-lite"/>
    </source>
</evidence>
<dbReference type="Pfam" id="PF08387">
    <property type="entry name" value="FBD"/>
    <property type="match status" value="1"/>
</dbReference>
<dbReference type="InterPro" id="IPR053781">
    <property type="entry name" value="F-box_AtFBL13-like"/>
</dbReference>
<evidence type="ECO:0000259" key="2">
    <source>
        <dbReference type="Pfam" id="PF00646"/>
    </source>
</evidence>
<reference evidence="5" key="1">
    <citation type="submission" date="2023-07" db="EMBL/GenBank/DDBJ databases">
        <title>A chromosome-level genome assembly of Lolium multiflorum.</title>
        <authorList>
            <person name="Chen Y."/>
            <person name="Copetti D."/>
            <person name="Kolliker R."/>
            <person name="Studer B."/>
        </authorList>
    </citation>
    <scope>NUCLEOTIDE SEQUENCE</scope>
    <source>
        <strain evidence="5">02402/16</strain>
        <tissue evidence="5">Leaf</tissue>
    </source>
</reference>
<keyword evidence="6" id="KW-1185">Reference proteome</keyword>
<feature type="domain" description="F-box" evidence="2">
    <location>
        <begin position="55"/>
        <end position="95"/>
    </location>
</feature>
<dbReference type="InterPro" id="IPR055411">
    <property type="entry name" value="LRR_FXL15/At3g58940/PEG3-like"/>
</dbReference>
<sequence length="496" mass="55289">MEIEASGPCSRKRKFAGLGSLEAGAAPEGPTTGDQDQEPPPPPLNGAEGGGGDRISELPDAVLEEIVSLLPTKEGARTQVLASRWRRLWRSAPLNLHCTPFLFHKDALDAIISRILAVHQGPGRRFCAPVYHLHGDRADAWLRSPALDNLQELELCSYTYNLPSPPATPQPLPAAAFRFSDTLRVATIGQCHLADSTVQALHFPKLQKLALKMVSISESSLHALIAACPTMECLMIHNSTGFTCVRINSSSLRSIGVRGYNKFRELVIENAPSLKCLLQLGFCGFLNISVISAPKLETLGYLSSGSSFRLVFDSTVIQELRVHSFTTTVRTVKILAVEMDALSLDAVIDLMRCFPCLEKLYIQSNGPGKPNLWRRKHRNLIRSLDIRLKTVVCRHYRGIKSHVDFATFFLLNARVLELMTFEVHDKDYNEAFFAQQRKMLQVDSRASRGARLRFTSDWSYHRISSDPSVHDLDHADPFERRQPPKADTNFMLCGNC</sequence>
<organism evidence="5 6">
    <name type="scientific">Lolium multiflorum</name>
    <name type="common">Italian ryegrass</name>
    <name type="synonym">Lolium perenne subsp. multiflorum</name>
    <dbReference type="NCBI Taxonomy" id="4521"/>
    <lineage>
        <taxon>Eukaryota</taxon>
        <taxon>Viridiplantae</taxon>
        <taxon>Streptophyta</taxon>
        <taxon>Embryophyta</taxon>
        <taxon>Tracheophyta</taxon>
        <taxon>Spermatophyta</taxon>
        <taxon>Magnoliopsida</taxon>
        <taxon>Liliopsida</taxon>
        <taxon>Poales</taxon>
        <taxon>Poaceae</taxon>
        <taxon>BOP clade</taxon>
        <taxon>Pooideae</taxon>
        <taxon>Poodae</taxon>
        <taxon>Poeae</taxon>
        <taxon>Poeae Chloroplast Group 2 (Poeae type)</taxon>
        <taxon>Loliodinae</taxon>
        <taxon>Loliinae</taxon>
        <taxon>Lolium</taxon>
    </lineage>
</organism>
<name>A0AAD8RID8_LOLMU</name>
<evidence type="ECO:0000259" key="3">
    <source>
        <dbReference type="Pfam" id="PF08387"/>
    </source>
</evidence>
<protein>
    <recommendedName>
        <fullName evidence="7">F-box domain-containing protein</fullName>
    </recommendedName>
</protein>
<comment type="caution">
    <text evidence="5">The sequence shown here is derived from an EMBL/GenBank/DDBJ whole genome shotgun (WGS) entry which is preliminary data.</text>
</comment>
<feature type="region of interest" description="Disordered" evidence="1">
    <location>
        <begin position="17"/>
        <end position="55"/>
    </location>
</feature>
<dbReference type="PANTHER" id="PTHR32141">
    <property type="match status" value="1"/>
</dbReference>
<feature type="domain" description="F-box/LRR-repeat protein 15/At3g58940/PEG3-like LRR" evidence="4">
    <location>
        <begin position="139"/>
        <end position="362"/>
    </location>
</feature>
<gene>
    <name evidence="5" type="ORF">QYE76_000758</name>
</gene>
<dbReference type="EMBL" id="JAUUTY010000005">
    <property type="protein sequence ID" value="KAK1626443.1"/>
    <property type="molecule type" value="Genomic_DNA"/>
</dbReference>
<evidence type="ECO:0000313" key="5">
    <source>
        <dbReference type="EMBL" id="KAK1626443.1"/>
    </source>
</evidence>